<accession>A0A1T4UG43</accession>
<dbReference type="Pfam" id="PF00345">
    <property type="entry name" value="PapD_N"/>
    <property type="match status" value="1"/>
</dbReference>
<dbReference type="InterPro" id="IPR013783">
    <property type="entry name" value="Ig-like_fold"/>
</dbReference>
<dbReference type="RefSeq" id="WP_170915149.1">
    <property type="nucleotide sequence ID" value="NZ_FUXU01000015.1"/>
</dbReference>
<dbReference type="GO" id="GO:0071555">
    <property type="term" value="P:cell wall organization"/>
    <property type="evidence" value="ECO:0007669"/>
    <property type="project" value="InterPro"/>
</dbReference>
<protein>
    <submittedName>
        <fullName evidence="2">P pilus assembly protein, chaperone PapD</fullName>
    </submittedName>
</protein>
<gene>
    <name evidence="2" type="ORF">SAMN02745132_01640</name>
</gene>
<dbReference type="GO" id="GO:0030288">
    <property type="term" value="C:outer membrane-bounded periplasmic space"/>
    <property type="evidence" value="ECO:0007669"/>
    <property type="project" value="InterPro"/>
</dbReference>
<dbReference type="Proteomes" id="UP000190162">
    <property type="component" value="Unassembled WGS sequence"/>
</dbReference>
<dbReference type="Gene3D" id="2.60.40.10">
    <property type="entry name" value="Immunoglobulins"/>
    <property type="match status" value="1"/>
</dbReference>
<dbReference type="InterPro" id="IPR008962">
    <property type="entry name" value="PapD-like_sf"/>
</dbReference>
<keyword evidence="3" id="KW-1185">Reference proteome</keyword>
<dbReference type="AlphaFoldDB" id="A0A1T4UG43"/>
<evidence type="ECO:0000313" key="3">
    <source>
        <dbReference type="Proteomes" id="UP000190162"/>
    </source>
</evidence>
<dbReference type="InterPro" id="IPR016147">
    <property type="entry name" value="Pili_assmbl_chaperone_N"/>
</dbReference>
<reference evidence="3" key="1">
    <citation type="submission" date="2017-02" db="EMBL/GenBank/DDBJ databases">
        <authorList>
            <person name="Varghese N."/>
            <person name="Submissions S."/>
        </authorList>
    </citation>
    <scope>NUCLEOTIDE SEQUENCE [LARGE SCALE GENOMIC DNA]</scope>
    <source>
        <strain evidence="3">DSM 22720</strain>
    </source>
</reference>
<organism evidence="2 3">
    <name type="scientific">Enterovibrio nigricans DSM 22720</name>
    <dbReference type="NCBI Taxonomy" id="1121868"/>
    <lineage>
        <taxon>Bacteria</taxon>
        <taxon>Pseudomonadati</taxon>
        <taxon>Pseudomonadota</taxon>
        <taxon>Gammaproteobacteria</taxon>
        <taxon>Vibrionales</taxon>
        <taxon>Vibrionaceae</taxon>
        <taxon>Enterovibrio</taxon>
    </lineage>
</organism>
<dbReference type="EMBL" id="FUXU01000015">
    <property type="protein sequence ID" value="SKA51570.1"/>
    <property type="molecule type" value="Genomic_DNA"/>
</dbReference>
<sequence length="221" mass="24276">MCILGGVLGFHADALTISPTIIEMSTQSRATAQIRLENSSSKQTSIEVSVRHLVFDRDGNFTVEDTENAELVVFPPAAVLEVGGVQVFRLQWLGKGNLPKSESFFVRFTQPALEPFDNPDSWDKSAGSALAIEIHYNALVHVSSPGQQAEITLRIRGDKATLSNHGNRYTFLSRLRFIQNSQNVIEVPETIFGERFLSPSSSVVLDVPTFVTPGAYVGEPR</sequence>
<name>A0A1T4UG43_9GAMM</name>
<feature type="domain" description="Pili assembly chaperone N-terminal" evidence="1">
    <location>
        <begin position="15"/>
        <end position="105"/>
    </location>
</feature>
<evidence type="ECO:0000259" key="1">
    <source>
        <dbReference type="Pfam" id="PF00345"/>
    </source>
</evidence>
<dbReference type="SUPFAM" id="SSF49354">
    <property type="entry name" value="PapD-like"/>
    <property type="match status" value="1"/>
</dbReference>
<evidence type="ECO:0000313" key="2">
    <source>
        <dbReference type="EMBL" id="SKA51570.1"/>
    </source>
</evidence>
<proteinExistence type="predicted"/>